<evidence type="ECO:0000313" key="3">
    <source>
        <dbReference type="Proteomes" id="UP000789375"/>
    </source>
</evidence>
<feature type="compositionally biased region" description="Basic and acidic residues" evidence="1">
    <location>
        <begin position="30"/>
        <end position="51"/>
    </location>
</feature>
<sequence length="51" mass="5948">MTIAIPIILEEESDNSDNDNYQILTDKEEENLIKNHSDNENEPLIKEDEEC</sequence>
<organism evidence="2 3">
    <name type="scientific">Funneliformis mosseae</name>
    <name type="common">Endomycorrhizal fungus</name>
    <name type="synonym">Glomus mosseae</name>
    <dbReference type="NCBI Taxonomy" id="27381"/>
    <lineage>
        <taxon>Eukaryota</taxon>
        <taxon>Fungi</taxon>
        <taxon>Fungi incertae sedis</taxon>
        <taxon>Mucoromycota</taxon>
        <taxon>Glomeromycotina</taxon>
        <taxon>Glomeromycetes</taxon>
        <taxon>Glomerales</taxon>
        <taxon>Glomeraceae</taxon>
        <taxon>Funneliformis</taxon>
    </lineage>
</organism>
<reference evidence="2" key="1">
    <citation type="submission" date="2021-06" db="EMBL/GenBank/DDBJ databases">
        <authorList>
            <person name="Kallberg Y."/>
            <person name="Tangrot J."/>
            <person name="Rosling A."/>
        </authorList>
    </citation>
    <scope>NUCLEOTIDE SEQUENCE</scope>
    <source>
        <strain evidence="2">87-6 pot B 2015</strain>
    </source>
</reference>
<dbReference type="AlphaFoldDB" id="A0A9N8ZT41"/>
<evidence type="ECO:0000313" key="2">
    <source>
        <dbReference type="EMBL" id="CAG8505913.1"/>
    </source>
</evidence>
<gene>
    <name evidence="2" type="ORF">FMOSSE_LOCUS4282</name>
</gene>
<name>A0A9N8ZT41_FUNMO</name>
<proteinExistence type="predicted"/>
<protein>
    <submittedName>
        <fullName evidence="2">15263_t:CDS:1</fullName>
    </submittedName>
</protein>
<keyword evidence="3" id="KW-1185">Reference proteome</keyword>
<feature type="region of interest" description="Disordered" evidence="1">
    <location>
        <begin position="29"/>
        <end position="51"/>
    </location>
</feature>
<dbReference type="Proteomes" id="UP000789375">
    <property type="component" value="Unassembled WGS sequence"/>
</dbReference>
<evidence type="ECO:0000256" key="1">
    <source>
        <dbReference type="SAM" id="MobiDB-lite"/>
    </source>
</evidence>
<dbReference type="EMBL" id="CAJVPP010000709">
    <property type="protein sequence ID" value="CAG8505913.1"/>
    <property type="molecule type" value="Genomic_DNA"/>
</dbReference>
<accession>A0A9N8ZT41</accession>
<comment type="caution">
    <text evidence="2">The sequence shown here is derived from an EMBL/GenBank/DDBJ whole genome shotgun (WGS) entry which is preliminary data.</text>
</comment>